<protein>
    <recommendedName>
        <fullName evidence="5">Nudix hydrolase domain-containing protein</fullName>
    </recommendedName>
</protein>
<keyword evidence="7" id="KW-1185">Reference proteome</keyword>
<dbReference type="SUPFAM" id="SSF55811">
    <property type="entry name" value="Nudix"/>
    <property type="match status" value="1"/>
</dbReference>
<dbReference type="InterPro" id="IPR015797">
    <property type="entry name" value="NUDIX_hydrolase-like_dom_sf"/>
</dbReference>
<keyword evidence="3 4" id="KW-0378">Hydrolase</keyword>
<evidence type="ECO:0000256" key="4">
    <source>
        <dbReference type="RuleBase" id="RU003476"/>
    </source>
</evidence>
<evidence type="ECO:0000313" key="7">
    <source>
        <dbReference type="Proteomes" id="UP001500729"/>
    </source>
</evidence>
<dbReference type="PANTHER" id="PTHR43046">
    <property type="entry name" value="GDP-MANNOSE MANNOSYL HYDROLASE"/>
    <property type="match status" value="1"/>
</dbReference>
<dbReference type="PROSITE" id="PS51462">
    <property type="entry name" value="NUDIX"/>
    <property type="match status" value="1"/>
</dbReference>
<dbReference type="Gene3D" id="3.90.79.10">
    <property type="entry name" value="Nucleoside Triphosphate Pyrophosphohydrolase"/>
    <property type="match status" value="1"/>
</dbReference>
<dbReference type="InterPro" id="IPR020476">
    <property type="entry name" value="Nudix_hydrolase"/>
</dbReference>
<name>A0ABN1DLC9_SACER</name>
<dbReference type="PRINTS" id="PR00502">
    <property type="entry name" value="NUDIXFAMILY"/>
</dbReference>
<evidence type="ECO:0000256" key="3">
    <source>
        <dbReference type="ARBA" id="ARBA00022801"/>
    </source>
</evidence>
<comment type="similarity">
    <text evidence="2 4">Belongs to the Nudix hydrolase family.</text>
</comment>
<dbReference type="InterPro" id="IPR000086">
    <property type="entry name" value="NUDIX_hydrolase_dom"/>
</dbReference>
<evidence type="ECO:0000259" key="5">
    <source>
        <dbReference type="PROSITE" id="PS51462"/>
    </source>
</evidence>
<proteinExistence type="inferred from homology"/>
<gene>
    <name evidence="6" type="ORF">GCM10009533_51850</name>
</gene>
<reference evidence="6 7" key="1">
    <citation type="journal article" date="2019" name="Int. J. Syst. Evol. Microbiol.">
        <title>The Global Catalogue of Microorganisms (GCM) 10K type strain sequencing project: providing services to taxonomists for standard genome sequencing and annotation.</title>
        <authorList>
            <consortium name="The Broad Institute Genomics Platform"/>
            <consortium name="The Broad Institute Genome Sequencing Center for Infectious Disease"/>
            <person name="Wu L."/>
            <person name="Ma J."/>
        </authorList>
    </citation>
    <scope>NUCLEOTIDE SEQUENCE [LARGE SCALE GENOMIC DNA]</scope>
    <source>
        <strain evidence="6 7">JCM 10303</strain>
    </source>
</reference>
<dbReference type="CDD" id="cd04683">
    <property type="entry name" value="NUDIX_Hydrolase"/>
    <property type="match status" value="1"/>
</dbReference>
<dbReference type="Pfam" id="PF00293">
    <property type="entry name" value="NUDIX"/>
    <property type="match status" value="1"/>
</dbReference>
<comment type="caution">
    <text evidence="6">The sequence shown here is derived from an EMBL/GenBank/DDBJ whole genome shotgun (WGS) entry which is preliminary data.</text>
</comment>
<dbReference type="EMBL" id="BAAAGS010000042">
    <property type="protein sequence ID" value="GAA0546665.1"/>
    <property type="molecule type" value="Genomic_DNA"/>
</dbReference>
<evidence type="ECO:0000313" key="6">
    <source>
        <dbReference type="EMBL" id="GAA0546665.1"/>
    </source>
</evidence>
<dbReference type="RefSeq" id="WP_009947926.1">
    <property type="nucleotide sequence ID" value="NZ_BAAAGS010000042.1"/>
</dbReference>
<accession>A0ABN1DLC9</accession>
<dbReference type="InterPro" id="IPR020084">
    <property type="entry name" value="NUDIX_hydrolase_CS"/>
</dbReference>
<comment type="cofactor">
    <cofactor evidence="1">
        <name>Mg(2+)</name>
        <dbReference type="ChEBI" id="CHEBI:18420"/>
    </cofactor>
</comment>
<dbReference type="PANTHER" id="PTHR43046:SF16">
    <property type="entry name" value="ADP-RIBOSE PYROPHOSPHATASE YJHB-RELATED"/>
    <property type="match status" value="1"/>
</dbReference>
<sequence>MPHRTIIDAHLLLVRGGEVLLSLRRGRYGDGMWHLPSGKLDAGESVVAAAVREAREEVGVRIDPADLRHVHTLHATGPGQEPRLGVFFEATRWAGEPVNLEPEKCHGIEWFDLHRLPEPLIPYPAAGIHAYRDGIPFATMGWPPVE</sequence>
<organism evidence="6 7">
    <name type="scientific">Saccharopolyspora erythraea</name>
    <name type="common">Streptomyces erythraeus</name>
    <dbReference type="NCBI Taxonomy" id="1836"/>
    <lineage>
        <taxon>Bacteria</taxon>
        <taxon>Bacillati</taxon>
        <taxon>Actinomycetota</taxon>
        <taxon>Actinomycetes</taxon>
        <taxon>Pseudonocardiales</taxon>
        <taxon>Pseudonocardiaceae</taxon>
        <taxon>Saccharopolyspora</taxon>
    </lineage>
</organism>
<dbReference type="PROSITE" id="PS00893">
    <property type="entry name" value="NUDIX_BOX"/>
    <property type="match status" value="1"/>
</dbReference>
<feature type="domain" description="Nudix hydrolase" evidence="5">
    <location>
        <begin position="4"/>
        <end position="136"/>
    </location>
</feature>
<evidence type="ECO:0000256" key="2">
    <source>
        <dbReference type="ARBA" id="ARBA00005582"/>
    </source>
</evidence>
<dbReference type="Proteomes" id="UP001500729">
    <property type="component" value="Unassembled WGS sequence"/>
</dbReference>
<evidence type="ECO:0000256" key="1">
    <source>
        <dbReference type="ARBA" id="ARBA00001946"/>
    </source>
</evidence>